<evidence type="ECO:0000256" key="18">
    <source>
        <dbReference type="ARBA" id="ARBA00048336"/>
    </source>
</evidence>
<feature type="compositionally biased region" description="Polar residues" evidence="21">
    <location>
        <begin position="816"/>
        <end position="825"/>
    </location>
</feature>
<keyword evidence="6" id="KW-0678">Repressor</keyword>
<dbReference type="NCBIfam" id="TIGR02250">
    <property type="entry name" value="FCP1_euk"/>
    <property type="match status" value="1"/>
</dbReference>
<dbReference type="InterPro" id="IPR003388">
    <property type="entry name" value="Reticulon"/>
</dbReference>
<evidence type="ECO:0000259" key="23">
    <source>
        <dbReference type="PROSITE" id="PS50845"/>
    </source>
</evidence>
<evidence type="ECO:0000256" key="2">
    <source>
        <dbReference type="ARBA" id="ARBA00001941"/>
    </source>
</evidence>
<evidence type="ECO:0000256" key="13">
    <source>
        <dbReference type="ARBA" id="ARBA00023015"/>
    </source>
</evidence>
<keyword evidence="10 20" id="KW-0256">Endoplasmic reticulum</keyword>
<evidence type="ECO:0000256" key="14">
    <source>
        <dbReference type="ARBA" id="ARBA00023136"/>
    </source>
</evidence>
<keyword evidence="7 20" id="KW-0812">Transmembrane</keyword>
<dbReference type="InterPro" id="IPR004274">
    <property type="entry name" value="FCP1_dom"/>
</dbReference>
<evidence type="ECO:0000256" key="4">
    <source>
        <dbReference type="ARBA" id="ARBA00004123"/>
    </source>
</evidence>
<dbReference type="SUPFAM" id="SSF56784">
    <property type="entry name" value="HAD-like"/>
    <property type="match status" value="1"/>
</dbReference>
<evidence type="ECO:0000256" key="7">
    <source>
        <dbReference type="ARBA" id="ARBA00022692"/>
    </source>
</evidence>
<dbReference type="Pfam" id="PF03031">
    <property type="entry name" value="NIF"/>
    <property type="match status" value="1"/>
</dbReference>
<dbReference type="CDD" id="cd07521">
    <property type="entry name" value="HAD_FCP1-like"/>
    <property type="match status" value="1"/>
</dbReference>
<feature type="compositionally biased region" description="Pro residues" evidence="21">
    <location>
        <begin position="677"/>
        <end position="695"/>
    </location>
</feature>
<evidence type="ECO:0000256" key="9">
    <source>
        <dbReference type="ARBA" id="ARBA00022801"/>
    </source>
</evidence>
<comment type="cofactor">
    <cofactor evidence="1">
        <name>Mn(2+)</name>
        <dbReference type="ChEBI" id="CHEBI:29035"/>
    </cofactor>
</comment>
<evidence type="ECO:0000259" key="22">
    <source>
        <dbReference type="PROSITE" id="PS50172"/>
    </source>
</evidence>
<feature type="domain" description="FCP1 homology" evidence="24">
    <location>
        <begin position="880"/>
        <end position="1047"/>
    </location>
</feature>
<dbReference type="EMBL" id="VOIH02000002">
    <property type="protein sequence ID" value="KAF3452964.1"/>
    <property type="molecule type" value="Genomic_DNA"/>
</dbReference>
<feature type="transmembrane region" description="Helical" evidence="20">
    <location>
        <begin position="540"/>
        <end position="561"/>
    </location>
</feature>
<reference evidence="25" key="1">
    <citation type="submission" date="2020-03" db="EMBL/GenBank/DDBJ databases">
        <title>A high-quality chromosome-level genome assembly of a woody plant with both climbing and erect habits, Rhamnella rubrinervis.</title>
        <authorList>
            <person name="Lu Z."/>
            <person name="Yang Y."/>
            <person name="Zhu X."/>
            <person name="Sun Y."/>
        </authorList>
    </citation>
    <scope>NUCLEOTIDE SEQUENCE</scope>
    <source>
        <strain evidence="25">BYM</strain>
        <tissue evidence="25">Leaf</tissue>
    </source>
</reference>
<dbReference type="CDD" id="cd17729">
    <property type="entry name" value="BRCT_CTDP1"/>
    <property type="match status" value="1"/>
</dbReference>
<keyword evidence="26" id="KW-1185">Reference proteome</keyword>
<feature type="domain" description="Reticulon" evidence="23">
    <location>
        <begin position="407"/>
        <end position="570"/>
    </location>
</feature>
<dbReference type="InterPro" id="IPR023214">
    <property type="entry name" value="HAD_sf"/>
</dbReference>
<feature type="transmembrane region" description="Helical" evidence="20">
    <location>
        <begin position="416"/>
        <end position="435"/>
    </location>
</feature>
<feature type="region of interest" description="Disordered" evidence="21">
    <location>
        <begin position="756"/>
        <end position="825"/>
    </location>
</feature>
<dbReference type="PROSITE" id="PS50969">
    <property type="entry name" value="FCP1"/>
    <property type="match status" value="1"/>
</dbReference>
<dbReference type="Gene3D" id="3.40.50.10190">
    <property type="entry name" value="BRCT domain"/>
    <property type="match status" value="1"/>
</dbReference>
<evidence type="ECO:0000256" key="15">
    <source>
        <dbReference type="ARBA" id="ARBA00023163"/>
    </source>
</evidence>
<dbReference type="Gene3D" id="3.40.50.1000">
    <property type="entry name" value="HAD superfamily/HAD-like"/>
    <property type="match status" value="1"/>
</dbReference>
<evidence type="ECO:0000256" key="8">
    <source>
        <dbReference type="ARBA" id="ARBA00022723"/>
    </source>
</evidence>
<sequence length="1190" mass="134166">MDVVGRRRAGAGTSVVAGSVWESRMKIDEVRGGIKVFNGDENSDEGNGIVGSKLKRGQTSVAGAVSTGKRKTWKSETVEGFEKSSIHIAKGKTEPQRNSEEQCKELSVSVDGLKKSPIQARKLRSEGGKEIVVAADKAERSPIGMRKPRSESLKSSVEGIGRNSVQLRKGKSDPIKVLGQSDKDNDGSNGAIQLRKAKSEPNKAFVESEKGIDVSFGDIGKNPVENVKTTTDETCKEFGVCQEKVISSSVSNVGVPNSAPKALVHEDHDDQEDEEQEEVDEEIEVEVEKKSLGDEEREEVDEEIEVEVEKKSLDIEEICTPEKKPNKVINEEKVKVVNEVKKLQFERKEIRKLHQVHQKPESISLNVKKQPPVIKRATVHSKFAKPTFSASNEYQNFPESHNRLQSFVDLIMWKDIPRSVFIFGIGTFIILSSSYTKDLNISFISVISYLGLVYLAAIFLFRSIICRGVLDVDNTSYVLGEEESIWLVKLVLPYLNEFLLKLKALFSGDPSTTMKLAALLFVLARCGNFITIWTMAKLGFFGVFTVPKVCSLYSHHITAYAKFWVRRFRDAWNSCSHKKALTVAIFLLVWNLSSIVARIWAVFMLFVAFRYYQQSLVLDDDWVEDDAADEETWHEPIGGHVQGNGSTFVDFTKQKKTKRWKEGEEGEEKPTASKNPAQPPAKPIEPPPNHSPPPERLSQRIVSLTSVNTVCQKWPRRKKEVLQQARDQKIKMSFVTDSPVNSSSSDDFAALLDAALGSGSSDSSPGEVAEDDNSAESSPEDDNSVESSPEDDNNVESERIKRPKVEKMGSTEEPHGSTSQEVSSKQVICTHPGSFGDMCIICGQRLEQESGVTFGYIHKGLRLNNDEIVRLRSKDMENLLRHKKLHLVLDLDHTLLNSTQLVHMSSDEEYLKSQIESLQGSLFMVKHMHMMTKLRPFVREFLKEASEMYEMHIYTMGDRAYALAMADLLDPRREYFGERVISRDDGTQRHQKGLDIVLGQESAVLILDDTENAWTKHKDNLILMERYHFFRSSSHQFGFSCPSLSEMKTDESETEGALANVLKVLKQIHNIFFDEPSENPKDRDVRQVLKTLRKELLKGCKIVFSHVFPTKFQAENHHLWKMSEQLGATCSTEIDESVTHVVSADAGTEKSRWAVQEMKFLVSPGWIEATNYMWKRQPEENFSVNRVKNQ</sequence>
<feature type="compositionally biased region" description="Basic and acidic residues" evidence="21">
    <location>
        <begin position="660"/>
        <end position="671"/>
    </location>
</feature>
<evidence type="ECO:0000256" key="12">
    <source>
        <dbReference type="ARBA" id="ARBA00022989"/>
    </source>
</evidence>
<dbReference type="GO" id="GO:0005789">
    <property type="term" value="C:endoplasmic reticulum membrane"/>
    <property type="evidence" value="ECO:0007669"/>
    <property type="project" value="UniProtKB-SubCell"/>
</dbReference>
<feature type="domain" description="BRCT" evidence="22">
    <location>
        <begin position="1092"/>
        <end position="1184"/>
    </location>
</feature>
<dbReference type="GO" id="GO:0005634">
    <property type="term" value="C:nucleus"/>
    <property type="evidence" value="ECO:0007669"/>
    <property type="project" value="UniProtKB-SubCell"/>
</dbReference>
<keyword evidence="12 20" id="KW-1133">Transmembrane helix</keyword>
<evidence type="ECO:0000256" key="16">
    <source>
        <dbReference type="ARBA" id="ARBA00023242"/>
    </source>
</evidence>
<dbReference type="AlphaFoldDB" id="A0A8K0HIT1"/>
<comment type="subunit">
    <text evidence="19">Interacts with RAP74.</text>
</comment>
<dbReference type="OrthoDB" id="567788at2759"/>
<dbReference type="PANTHER" id="PTHR46626">
    <property type="entry name" value="RETICULON-LIKE PROTEIN B17"/>
    <property type="match status" value="1"/>
</dbReference>
<dbReference type="PANTHER" id="PTHR46626:SF1">
    <property type="entry name" value="RETICULON-LIKE PROTEIN B21"/>
    <property type="match status" value="1"/>
</dbReference>
<organism evidence="25 26">
    <name type="scientific">Rhamnella rubrinervis</name>
    <dbReference type="NCBI Taxonomy" id="2594499"/>
    <lineage>
        <taxon>Eukaryota</taxon>
        <taxon>Viridiplantae</taxon>
        <taxon>Streptophyta</taxon>
        <taxon>Embryophyta</taxon>
        <taxon>Tracheophyta</taxon>
        <taxon>Spermatophyta</taxon>
        <taxon>Magnoliopsida</taxon>
        <taxon>eudicotyledons</taxon>
        <taxon>Gunneridae</taxon>
        <taxon>Pentapetalae</taxon>
        <taxon>rosids</taxon>
        <taxon>fabids</taxon>
        <taxon>Rosales</taxon>
        <taxon>Rhamnaceae</taxon>
        <taxon>rhamnoid group</taxon>
        <taxon>Rhamneae</taxon>
        <taxon>Rhamnella</taxon>
    </lineage>
</organism>
<feature type="compositionally biased region" description="Acidic residues" evidence="21">
    <location>
        <begin position="269"/>
        <end position="285"/>
    </location>
</feature>
<keyword evidence="14 20" id="KW-0472">Membrane</keyword>
<dbReference type="GO" id="GO:0009651">
    <property type="term" value="P:response to salt stress"/>
    <property type="evidence" value="ECO:0007669"/>
    <property type="project" value="UniProtKB-ARBA"/>
</dbReference>
<feature type="region of interest" description="Disordered" evidence="21">
    <location>
        <begin position="140"/>
        <end position="203"/>
    </location>
</feature>
<evidence type="ECO:0000259" key="24">
    <source>
        <dbReference type="PROSITE" id="PS50969"/>
    </source>
</evidence>
<feature type="transmembrane region" description="Helical" evidence="20">
    <location>
        <begin position="581"/>
        <end position="609"/>
    </location>
</feature>
<proteinExistence type="predicted"/>
<dbReference type="SMART" id="SM00577">
    <property type="entry name" value="CPDc"/>
    <property type="match status" value="1"/>
</dbReference>
<evidence type="ECO:0000256" key="17">
    <source>
        <dbReference type="ARBA" id="ARBA00047761"/>
    </source>
</evidence>
<feature type="region of interest" description="Disordered" evidence="21">
    <location>
        <begin position="251"/>
        <end position="301"/>
    </location>
</feature>
<dbReference type="InterPro" id="IPR036420">
    <property type="entry name" value="BRCT_dom_sf"/>
</dbReference>
<comment type="cofactor">
    <cofactor evidence="3">
        <name>Mg(2+)</name>
        <dbReference type="ChEBI" id="CHEBI:18420"/>
    </cofactor>
</comment>
<feature type="compositionally biased region" description="Basic and acidic residues" evidence="21">
    <location>
        <begin position="796"/>
        <end position="815"/>
    </location>
</feature>
<evidence type="ECO:0000256" key="5">
    <source>
        <dbReference type="ARBA" id="ARBA00004477"/>
    </source>
</evidence>
<dbReference type="GO" id="GO:0003723">
    <property type="term" value="F:RNA binding"/>
    <property type="evidence" value="ECO:0007669"/>
    <property type="project" value="UniProtKB-KW"/>
</dbReference>
<keyword evidence="9" id="KW-0378">Hydrolase</keyword>
<dbReference type="SUPFAM" id="SSF52113">
    <property type="entry name" value="BRCT domain"/>
    <property type="match status" value="1"/>
</dbReference>
<dbReference type="FunFam" id="3.40.50.1000:FF:000125">
    <property type="entry name" value="RNA polymerase II C-terminal domain phosphatase-like 4"/>
    <property type="match status" value="1"/>
</dbReference>
<dbReference type="Pfam" id="PF02453">
    <property type="entry name" value="Reticulon"/>
    <property type="match status" value="1"/>
</dbReference>
<evidence type="ECO:0000256" key="21">
    <source>
        <dbReference type="SAM" id="MobiDB-lite"/>
    </source>
</evidence>
<evidence type="ECO:0000256" key="19">
    <source>
        <dbReference type="ARBA" id="ARBA00063107"/>
    </source>
</evidence>
<keyword evidence="11" id="KW-0694">RNA-binding</keyword>
<evidence type="ECO:0000256" key="11">
    <source>
        <dbReference type="ARBA" id="ARBA00022884"/>
    </source>
</evidence>
<comment type="subcellular location">
    <subcellularLocation>
        <location evidence="5 20">Endoplasmic reticulum membrane</location>
        <topology evidence="5 20">Multi-pass membrane protein</topology>
    </subcellularLocation>
    <subcellularLocation>
        <location evidence="4">Nucleus</location>
    </subcellularLocation>
</comment>
<keyword evidence="13" id="KW-0805">Transcription regulation</keyword>
<dbReference type="GO" id="GO:0004722">
    <property type="term" value="F:protein serine/threonine phosphatase activity"/>
    <property type="evidence" value="ECO:0007669"/>
    <property type="project" value="UniProtKB-EC"/>
</dbReference>
<keyword evidence="16" id="KW-0539">Nucleus</keyword>
<comment type="catalytic activity">
    <reaction evidence="18">
        <text>O-phospho-L-threonyl-[protein] + H2O = L-threonyl-[protein] + phosphate</text>
        <dbReference type="Rhea" id="RHEA:47004"/>
        <dbReference type="Rhea" id="RHEA-COMP:11060"/>
        <dbReference type="Rhea" id="RHEA-COMP:11605"/>
        <dbReference type="ChEBI" id="CHEBI:15377"/>
        <dbReference type="ChEBI" id="CHEBI:30013"/>
        <dbReference type="ChEBI" id="CHEBI:43474"/>
        <dbReference type="ChEBI" id="CHEBI:61977"/>
        <dbReference type="EC" id="3.1.3.16"/>
    </reaction>
</comment>
<dbReference type="InterPro" id="IPR036412">
    <property type="entry name" value="HAD-like_sf"/>
</dbReference>
<evidence type="ECO:0000256" key="1">
    <source>
        <dbReference type="ARBA" id="ARBA00001936"/>
    </source>
</evidence>
<name>A0A8K0HIT1_9ROSA</name>
<accession>A0A8K0HIT1</accession>
<evidence type="ECO:0000256" key="10">
    <source>
        <dbReference type="ARBA" id="ARBA00022824"/>
    </source>
</evidence>
<dbReference type="Proteomes" id="UP000796880">
    <property type="component" value="Unassembled WGS sequence"/>
</dbReference>
<dbReference type="SMART" id="SM00292">
    <property type="entry name" value="BRCT"/>
    <property type="match status" value="1"/>
</dbReference>
<feature type="transmembrane region" description="Helical" evidence="20">
    <location>
        <begin position="441"/>
        <end position="461"/>
    </location>
</feature>
<dbReference type="PROSITE" id="PS50172">
    <property type="entry name" value="BRCT"/>
    <property type="match status" value="1"/>
</dbReference>
<protein>
    <recommendedName>
        <fullName evidence="20">Reticulon-like protein</fullName>
    </recommendedName>
</protein>
<feature type="region of interest" description="Disordered" evidence="21">
    <location>
        <begin position="657"/>
        <end position="696"/>
    </location>
</feature>
<evidence type="ECO:0000256" key="20">
    <source>
        <dbReference type="RuleBase" id="RU363132"/>
    </source>
</evidence>
<dbReference type="InterPro" id="IPR011947">
    <property type="entry name" value="FCP1_euk"/>
</dbReference>
<dbReference type="PROSITE" id="PS50845">
    <property type="entry name" value="RETICULON"/>
    <property type="match status" value="1"/>
</dbReference>
<evidence type="ECO:0000313" key="25">
    <source>
        <dbReference type="EMBL" id="KAF3452964.1"/>
    </source>
</evidence>
<dbReference type="FunFam" id="3.40.50.10190:FF:000014">
    <property type="entry name" value="RNA polymerase II C-terminal domain phosphatase-like 3"/>
    <property type="match status" value="1"/>
</dbReference>
<evidence type="ECO:0000256" key="6">
    <source>
        <dbReference type="ARBA" id="ARBA00022491"/>
    </source>
</evidence>
<evidence type="ECO:0000256" key="3">
    <source>
        <dbReference type="ARBA" id="ARBA00001946"/>
    </source>
</evidence>
<comment type="cofactor">
    <cofactor evidence="2">
        <name>Co(2+)</name>
        <dbReference type="ChEBI" id="CHEBI:48828"/>
    </cofactor>
</comment>
<feature type="compositionally biased region" description="Acidic residues" evidence="21">
    <location>
        <begin position="768"/>
        <end position="795"/>
    </location>
</feature>
<dbReference type="Pfam" id="PF00533">
    <property type="entry name" value="BRCT"/>
    <property type="match status" value="1"/>
</dbReference>
<dbReference type="InterPro" id="IPR001357">
    <property type="entry name" value="BRCT_dom"/>
</dbReference>
<keyword evidence="8" id="KW-0479">Metal-binding</keyword>
<comment type="caution">
    <text evidence="25">The sequence shown here is derived from an EMBL/GenBank/DDBJ whole genome shotgun (WGS) entry which is preliminary data.</text>
</comment>
<gene>
    <name evidence="25" type="ORF">FNV43_RR03397</name>
</gene>
<dbReference type="GO" id="GO:0046872">
    <property type="term" value="F:metal ion binding"/>
    <property type="evidence" value="ECO:0007669"/>
    <property type="project" value="UniProtKB-KW"/>
</dbReference>
<dbReference type="InterPro" id="IPR044647">
    <property type="entry name" value="RTNLB17/18/21"/>
</dbReference>
<evidence type="ECO:0000313" key="26">
    <source>
        <dbReference type="Proteomes" id="UP000796880"/>
    </source>
</evidence>
<keyword evidence="15" id="KW-0804">Transcription</keyword>
<comment type="catalytic activity">
    <reaction evidence="17">
        <text>O-phospho-L-seryl-[protein] + H2O = L-seryl-[protein] + phosphate</text>
        <dbReference type="Rhea" id="RHEA:20629"/>
        <dbReference type="Rhea" id="RHEA-COMP:9863"/>
        <dbReference type="Rhea" id="RHEA-COMP:11604"/>
        <dbReference type="ChEBI" id="CHEBI:15377"/>
        <dbReference type="ChEBI" id="CHEBI:29999"/>
        <dbReference type="ChEBI" id="CHEBI:43474"/>
        <dbReference type="ChEBI" id="CHEBI:83421"/>
        <dbReference type="EC" id="3.1.3.16"/>
    </reaction>
</comment>